<dbReference type="EMBL" id="JBBWWQ010000018">
    <property type="protein sequence ID" value="KAK8921137.1"/>
    <property type="molecule type" value="Genomic_DNA"/>
</dbReference>
<evidence type="ECO:0000256" key="4">
    <source>
        <dbReference type="ARBA" id="ARBA00023054"/>
    </source>
</evidence>
<proteinExistence type="predicted"/>
<dbReference type="Proteomes" id="UP001418222">
    <property type="component" value="Unassembled WGS sequence"/>
</dbReference>
<evidence type="ECO:0000313" key="6">
    <source>
        <dbReference type="EMBL" id="KAK8921137.1"/>
    </source>
</evidence>
<evidence type="ECO:0000256" key="3">
    <source>
        <dbReference type="ARBA" id="ARBA00022803"/>
    </source>
</evidence>
<comment type="caution">
    <text evidence="6">The sequence shown here is derived from an EMBL/GenBank/DDBJ whole genome shotgun (WGS) entry which is preliminary data.</text>
</comment>
<keyword evidence="4" id="KW-0175">Coiled coil</keyword>
<dbReference type="InterPro" id="IPR044961">
    <property type="entry name" value="MS5/SDI1"/>
</dbReference>
<keyword evidence="2" id="KW-0677">Repeat</keyword>
<keyword evidence="3" id="KW-0802">TPR repeat</keyword>
<organism evidence="6 7">
    <name type="scientific">Platanthera zijinensis</name>
    <dbReference type="NCBI Taxonomy" id="2320716"/>
    <lineage>
        <taxon>Eukaryota</taxon>
        <taxon>Viridiplantae</taxon>
        <taxon>Streptophyta</taxon>
        <taxon>Embryophyta</taxon>
        <taxon>Tracheophyta</taxon>
        <taxon>Spermatophyta</taxon>
        <taxon>Magnoliopsida</taxon>
        <taxon>Liliopsida</taxon>
        <taxon>Asparagales</taxon>
        <taxon>Orchidaceae</taxon>
        <taxon>Orchidoideae</taxon>
        <taxon>Orchideae</taxon>
        <taxon>Orchidinae</taxon>
        <taxon>Platanthera</taxon>
    </lineage>
</organism>
<dbReference type="PANTHER" id="PTHR36326:SF7">
    <property type="entry name" value="PROTEIN POLLENLESS 3-LIKE 2"/>
    <property type="match status" value="1"/>
</dbReference>
<dbReference type="AlphaFoldDB" id="A0AAP0AZT2"/>
<comment type="subcellular location">
    <subcellularLocation>
        <location evidence="1">Nucleus</location>
    </subcellularLocation>
</comment>
<dbReference type="PANTHER" id="PTHR36326">
    <property type="entry name" value="PROTEIN POLLENLESS 3-LIKE 2"/>
    <property type="match status" value="1"/>
</dbReference>
<dbReference type="GO" id="GO:0005634">
    <property type="term" value="C:nucleus"/>
    <property type="evidence" value="ECO:0007669"/>
    <property type="project" value="UniProtKB-SubCell"/>
</dbReference>
<name>A0AAP0AZT2_9ASPA</name>
<gene>
    <name evidence="6" type="ORF">KSP39_PZI020743</name>
</gene>
<reference evidence="6 7" key="1">
    <citation type="journal article" date="2022" name="Nat. Plants">
        <title>Genomes of leafy and leafless Platanthera orchids illuminate the evolution of mycoheterotrophy.</title>
        <authorList>
            <person name="Li M.H."/>
            <person name="Liu K.W."/>
            <person name="Li Z."/>
            <person name="Lu H.C."/>
            <person name="Ye Q.L."/>
            <person name="Zhang D."/>
            <person name="Wang J.Y."/>
            <person name="Li Y.F."/>
            <person name="Zhong Z.M."/>
            <person name="Liu X."/>
            <person name="Yu X."/>
            <person name="Liu D.K."/>
            <person name="Tu X.D."/>
            <person name="Liu B."/>
            <person name="Hao Y."/>
            <person name="Liao X.Y."/>
            <person name="Jiang Y.T."/>
            <person name="Sun W.H."/>
            <person name="Chen J."/>
            <person name="Chen Y.Q."/>
            <person name="Ai Y."/>
            <person name="Zhai J.W."/>
            <person name="Wu S.S."/>
            <person name="Zhou Z."/>
            <person name="Hsiao Y.Y."/>
            <person name="Wu W.L."/>
            <person name="Chen Y.Y."/>
            <person name="Lin Y.F."/>
            <person name="Hsu J.L."/>
            <person name="Li C.Y."/>
            <person name="Wang Z.W."/>
            <person name="Zhao X."/>
            <person name="Zhong W.Y."/>
            <person name="Ma X.K."/>
            <person name="Ma L."/>
            <person name="Huang J."/>
            <person name="Chen G.Z."/>
            <person name="Huang M.Z."/>
            <person name="Huang L."/>
            <person name="Peng D.H."/>
            <person name="Luo Y.B."/>
            <person name="Zou S.Q."/>
            <person name="Chen S.P."/>
            <person name="Lan S."/>
            <person name="Tsai W.C."/>
            <person name="Van de Peer Y."/>
            <person name="Liu Z.J."/>
        </authorList>
    </citation>
    <scope>NUCLEOTIDE SEQUENCE [LARGE SCALE GENOMIC DNA]</scope>
    <source>
        <strain evidence="6">Lor287</strain>
    </source>
</reference>
<evidence type="ECO:0000313" key="7">
    <source>
        <dbReference type="Proteomes" id="UP001418222"/>
    </source>
</evidence>
<evidence type="ECO:0000256" key="2">
    <source>
        <dbReference type="ARBA" id="ARBA00022737"/>
    </source>
</evidence>
<accession>A0AAP0AZT2</accession>
<keyword evidence="5" id="KW-0539">Nucleus</keyword>
<keyword evidence="7" id="KW-1185">Reference proteome</keyword>
<evidence type="ECO:0000256" key="5">
    <source>
        <dbReference type="ARBA" id="ARBA00023242"/>
    </source>
</evidence>
<sequence length="129" mass="14927">MVIVMKQQNRTKEVIEVNKCLRSGCTDQSQESLNSILLDLFQDMGICMMKQGKVTETNATLKQVRPGDDFRGGDSHLKVFDRAQEMLHDLKTKMWLNQARLFDALLSTSSIWRPQPYTDHHLSHESFEE</sequence>
<protein>
    <submittedName>
        <fullName evidence="6">Uncharacterized protein</fullName>
    </submittedName>
</protein>
<evidence type="ECO:0000256" key="1">
    <source>
        <dbReference type="ARBA" id="ARBA00004123"/>
    </source>
</evidence>